<comment type="similarity">
    <text evidence="16">Belongs to the SEDS family. FtsW subfamily.</text>
</comment>
<dbReference type="GO" id="GO:0032153">
    <property type="term" value="C:cell division site"/>
    <property type="evidence" value="ECO:0007669"/>
    <property type="project" value="TreeGrafter"/>
</dbReference>
<feature type="transmembrane region" description="Helical" evidence="21">
    <location>
        <begin position="172"/>
        <end position="189"/>
    </location>
</feature>
<protein>
    <recommendedName>
        <fullName evidence="17">Probable peptidoglycan glycosyltransferase FtsW</fullName>
        <ecNumber evidence="19">2.4.99.28</ecNumber>
    </recommendedName>
    <alternativeName>
        <fullName evidence="18">Cell division protein FtsW</fullName>
    </alternativeName>
    <alternativeName>
        <fullName evidence="15">Cell wall polymerase</fullName>
    </alternativeName>
    <alternativeName>
        <fullName evidence="14">Peptidoglycan polymerase</fullName>
    </alternativeName>
</protein>
<keyword evidence="8" id="KW-0133">Cell shape</keyword>
<evidence type="ECO:0000256" key="20">
    <source>
        <dbReference type="ARBA" id="ARBA00049902"/>
    </source>
</evidence>
<evidence type="ECO:0000256" key="9">
    <source>
        <dbReference type="ARBA" id="ARBA00022984"/>
    </source>
</evidence>
<evidence type="ECO:0000256" key="6">
    <source>
        <dbReference type="ARBA" id="ARBA00022679"/>
    </source>
</evidence>
<proteinExistence type="inferred from homology"/>
<evidence type="ECO:0000256" key="13">
    <source>
        <dbReference type="ARBA" id="ARBA00023316"/>
    </source>
</evidence>
<dbReference type="InterPro" id="IPR013437">
    <property type="entry name" value="FtsW"/>
</dbReference>
<evidence type="ECO:0000256" key="15">
    <source>
        <dbReference type="ARBA" id="ARBA00033270"/>
    </source>
</evidence>
<dbReference type="GO" id="GO:0005886">
    <property type="term" value="C:plasma membrane"/>
    <property type="evidence" value="ECO:0007669"/>
    <property type="project" value="UniProtKB-SubCell"/>
</dbReference>
<dbReference type="PANTHER" id="PTHR30474">
    <property type="entry name" value="CELL CYCLE PROTEIN"/>
    <property type="match status" value="1"/>
</dbReference>
<feature type="transmembrane region" description="Helical" evidence="21">
    <location>
        <begin position="310"/>
        <end position="331"/>
    </location>
</feature>
<keyword evidence="7 21" id="KW-0812">Transmembrane</keyword>
<reference evidence="22 23" key="1">
    <citation type="journal article" date="2016" name="Environ. Microbiol.">
        <title>Genomic resolution of a cold subsurface aquifer community provides metabolic insights for novel microbes adapted to high CO concentrations.</title>
        <authorList>
            <person name="Probst A.J."/>
            <person name="Castelle C.J."/>
            <person name="Singh A."/>
            <person name="Brown C.T."/>
            <person name="Anantharaman K."/>
            <person name="Sharon I."/>
            <person name="Hug L.A."/>
            <person name="Burstein D."/>
            <person name="Emerson J.B."/>
            <person name="Thomas B.C."/>
            <person name="Banfield J.F."/>
        </authorList>
    </citation>
    <scope>NUCLEOTIDE SEQUENCE [LARGE SCALE GENOMIC DNA]</scope>
    <source>
        <strain evidence="22">CG1_02_41_21</strain>
    </source>
</reference>
<evidence type="ECO:0000256" key="21">
    <source>
        <dbReference type="SAM" id="Phobius"/>
    </source>
</evidence>
<dbReference type="GO" id="GO:0008360">
    <property type="term" value="P:regulation of cell shape"/>
    <property type="evidence" value="ECO:0007669"/>
    <property type="project" value="UniProtKB-KW"/>
</dbReference>
<accession>A0A1J4T8I5</accession>
<feature type="transmembrane region" description="Helical" evidence="21">
    <location>
        <begin position="112"/>
        <end position="136"/>
    </location>
</feature>
<evidence type="ECO:0000256" key="14">
    <source>
        <dbReference type="ARBA" id="ARBA00032370"/>
    </source>
</evidence>
<dbReference type="Pfam" id="PF01098">
    <property type="entry name" value="FTSW_RODA_SPOVE"/>
    <property type="match status" value="1"/>
</dbReference>
<evidence type="ECO:0000256" key="16">
    <source>
        <dbReference type="ARBA" id="ARBA00038053"/>
    </source>
</evidence>
<sequence>MAFKDLLVLKKTYHAPDRKLTLVTLALVVFGLVMLFSASLVAGYLRSGNSLYFINHQLLGLLLGIPAFVIFSRIDYHLWRKYALYFLLGSIVLLLLVFIPGLSANYGKAHNWINVLGFSLQPSEFVKISFLLYLAAWLEVKQNKLENFSHGLGPFIVILGIIGGLMLLQPDLGTLSIIFATSLIVYFVAGGKWRHVLLAVLLAAICLVVLVNIKSSKMDRIECYKHPEISVDDKCYQINQALIAIGSGGFWGRGLGESRQKFMYLPEVWSDSIFAVVAEELGFVGSIFLLGLYFYLFYRGWSIAKKAPDLYGRILAIGIVSWIIVQTVLNIGGTMNFIPMTGVPLPFVSSGGSSLLSIMAAVGILSNISRQTRAVSKRM</sequence>
<evidence type="ECO:0000256" key="4">
    <source>
        <dbReference type="ARBA" id="ARBA00022618"/>
    </source>
</evidence>
<dbReference type="GO" id="GO:0008955">
    <property type="term" value="F:peptidoglycan glycosyltransferase activity"/>
    <property type="evidence" value="ECO:0007669"/>
    <property type="project" value="UniProtKB-EC"/>
</dbReference>
<keyword evidence="6" id="KW-0808">Transferase</keyword>
<feature type="transmembrane region" description="Helical" evidence="21">
    <location>
        <begin position="51"/>
        <end position="71"/>
    </location>
</feature>
<feature type="transmembrane region" description="Helical" evidence="21">
    <location>
        <begin position="148"/>
        <end position="166"/>
    </location>
</feature>
<dbReference type="AlphaFoldDB" id="A0A1J4T8I5"/>
<keyword evidence="3" id="KW-1003">Cell membrane</keyword>
<gene>
    <name evidence="22" type="ORF">AUJ35_00935</name>
</gene>
<evidence type="ECO:0000256" key="2">
    <source>
        <dbReference type="ARBA" id="ARBA00004752"/>
    </source>
</evidence>
<keyword evidence="5" id="KW-0328">Glycosyltransferase</keyword>
<keyword evidence="13" id="KW-0961">Cell wall biogenesis/degradation</keyword>
<feature type="transmembrane region" description="Helical" evidence="21">
    <location>
        <begin position="196"/>
        <end position="213"/>
    </location>
</feature>
<dbReference type="GO" id="GO:0051301">
    <property type="term" value="P:cell division"/>
    <property type="evidence" value="ECO:0007669"/>
    <property type="project" value="UniProtKB-KW"/>
</dbReference>
<evidence type="ECO:0000256" key="11">
    <source>
        <dbReference type="ARBA" id="ARBA00023136"/>
    </source>
</evidence>
<evidence type="ECO:0000256" key="17">
    <source>
        <dbReference type="ARBA" id="ARBA00041185"/>
    </source>
</evidence>
<keyword evidence="12" id="KW-0131">Cell cycle</keyword>
<evidence type="ECO:0000256" key="8">
    <source>
        <dbReference type="ARBA" id="ARBA00022960"/>
    </source>
</evidence>
<feature type="transmembrane region" description="Helical" evidence="21">
    <location>
        <begin position="20"/>
        <end position="45"/>
    </location>
</feature>
<dbReference type="InterPro" id="IPR001182">
    <property type="entry name" value="FtsW/RodA"/>
</dbReference>
<comment type="pathway">
    <text evidence="2">Cell wall biogenesis; peptidoglycan biosynthesis.</text>
</comment>
<keyword evidence="11 21" id="KW-0472">Membrane</keyword>
<evidence type="ECO:0000256" key="12">
    <source>
        <dbReference type="ARBA" id="ARBA00023306"/>
    </source>
</evidence>
<evidence type="ECO:0000256" key="10">
    <source>
        <dbReference type="ARBA" id="ARBA00022989"/>
    </source>
</evidence>
<dbReference type="GO" id="GO:0009252">
    <property type="term" value="P:peptidoglycan biosynthetic process"/>
    <property type="evidence" value="ECO:0007669"/>
    <property type="project" value="UniProtKB-KW"/>
</dbReference>
<comment type="catalytic activity">
    <reaction evidence="20">
        <text>[GlcNAc-(1-&gt;4)-Mur2Ac(oyl-L-Ala-gamma-D-Glu-L-Lys-D-Ala-D-Ala)](n)-di-trans,octa-cis-undecaprenyl diphosphate + beta-D-GlcNAc-(1-&gt;4)-Mur2Ac(oyl-L-Ala-gamma-D-Glu-L-Lys-D-Ala-D-Ala)-di-trans,octa-cis-undecaprenyl diphosphate = [GlcNAc-(1-&gt;4)-Mur2Ac(oyl-L-Ala-gamma-D-Glu-L-Lys-D-Ala-D-Ala)](n+1)-di-trans,octa-cis-undecaprenyl diphosphate + di-trans,octa-cis-undecaprenyl diphosphate + H(+)</text>
        <dbReference type="Rhea" id="RHEA:23708"/>
        <dbReference type="Rhea" id="RHEA-COMP:9602"/>
        <dbReference type="Rhea" id="RHEA-COMP:9603"/>
        <dbReference type="ChEBI" id="CHEBI:15378"/>
        <dbReference type="ChEBI" id="CHEBI:58405"/>
        <dbReference type="ChEBI" id="CHEBI:60033"/>
        <dbReference type="ChEBI" id="CHEBI:78435"/>
        <dbReference type="EC" id="2.4.99.28"/>
    </reaction>
</comment>
<feature type="transmembrane region" description="Helical" evidence="21">
    <location>
        <begin position="273"/>
        <end position="298"/>
    </location>
</feature>
<evidence type="ECO:0000256" key="19">
    <source>
        <dbReference type="ARBA" id="ARBA00044770"/>
    </source>
</evidence>
<keyword evidence="10 21" id="KW-1133">Transmembrane helix</keyword>
<evidence type="ECO:0000313" key="23">
    <source>
        <dbReference type="Proteomes" id="UP000182860"/>
    </source>
</evidence>
<keyword evidence="4" id="KW-0132">Cell division</keyword>
<comment type="caution">
    <text evidence="22">The sequence shown here is derived from an EMBL/GenBank/DDBJ whole genome shotgun (WGS) entry which is preliminary data.</text>
</comment>
<dbReference type="GO" id="GO:0015648">
    <property type="term" value="F:lipid-linked peptidoglycan transporter activity"/>
    <property type="evidence" value="ECO:0007669"/>
    <property type="project" value="TreeGrafter"/>
</dbReference>
<evidence type="ECO:0000256" key="1">
    <source>
        <dbReference type="ARBA" id="ARBA00004651"/>
    </source>
</evidence>
<dbReference type="EMBL" id="MNUV01000016">
    <property type="protein sequence ID" value="OIO08082.1"/>
    <property type="molecule type" value="Genomic_DNA"/>
</dbReference>
<comment type="subcellular location">
    <subcellularLocation>
        <location evidence="1">Cell membrane</location>
        <topology evidence="1">Multi-pass membrane protein</topology>
    </subcellularLocation>
</comment>
<dbReference type="NCBIfam" id="TIGR02614">
    <property type="entry name" value="ftsW"/>
    <property type="match status" value="1"/>
</dbReference>
<organism evidence="22 23">
    <name type="scientific">Candidatus Falkowbacteria bacterium CG1_02_41_21</name>
    <dbReference type="NCBI Taxonomy" id="1805147"/>
    <lineage>
        <taxon>Bacteria</taxon>
        <taxon>Candidatus Falkowiibacteriota</taxon>
    </lineage>
</organism>
<evidence type="ECO:0000256" key="7">
    <source>
        <dbReference type="ARBA" id="ARBA00022692"/>
    </source>
</evidence>
<dbReference type="EC" id="2.4.99.28" evidence="19"/>
<dbReference type="GO" id="GO:0071555">
    <property type="term" value="P:cell wall organization"/>
    <property type="evidence" value="ECO:0007669"/>
    <property type="project" value="UniProtKB-KW"/>
</dbReference>
<evidence type="ECO:0000256" key="5">
    <source>
        <dbReference type="ARBA" id="ARBA00022676"/>
    </source>
</evidence>
<keyword evidence="9" id="KW-0573">Peptidoglycan synthesis</keyword>
<evidence type="ECO:0000256" key="3">
    <source>
        <dbReference type="ARBA" id="ARBA00022475"/>
    </source>
</evidence>
<feature type="transmembrane region" description="Helical" evidence="21">
    <location>
        <begin position="83"/>
        <end position="106"/>
    </location>
</feature>
<dbReference type="Proteomes" id="UP000182860">
    <property type="component" value="Unassembled WGS sequence"/>
</dbReference>
<feature type="transmembrane region" description="Helical" evidence="21">
    <location>
        <begin position="351"/>
        <end position="369"/>
    </location>
</feature>
<dbReference type="PANTHER" id="PTHR30474:SF2">
    <property type="entry name" value="PEPTIDOGLYCAN GLYCOSYLTRANSFERASE FTSW-RELATED"/>
    <property type="match status" value="1"/>
</dbReference>
<evidence type="ECO:0000313" key="22">
    <source>
        <dbReference type="EMBL" id="OIO08082.1"/>
    </source>
</evidence>
<evidence type="ECO:0000256" key="18">
    <source>
        <dbReference type="ARBA" id="ARBA00041418"/>
    </source>
</evidence>
<name>A0A1J4T8I5_9BACT</name>